<dbReference type="GO" id="GO:0006412">
    <property type="term" value="P:translation"/>
    <property type="evidence" value="ECO:0007669"/>
    <property type="project" value="InterPro"/>
</dbReference>
<evidence type="ECO:0000256" key="6">
    <source>
        <dbReference type="ARBA" id="ARBA00037985"/>
    </source>
</evidence>
<evidence type="ECO:0000256" key="1">
    <source>
        <dbReference type="ARBA" id="ARBA00004173"/>
    </source>
</evidence>
<keyword evidence="3 9" id="KW-0689">Ribosomal protein</keyword>
<proteinExistence type="inferred from homology"/>
<evidence type="ECO:0000256" key="2">
    <source>
        <dbReference type="ARBA" id="ARBA00022946"/>
    </source>
</evidence>
<dbReference type="GO" id="GO:1990904">
    <property type="term" value="C:ribonucleoprotein complex"/>
    <property type="evidence" value="ECO:0007669"/>
    <property type="project" value="UniProtKB-KW"/>
</dbReference>
<dbReference type="InterPro" id="IPR052482">
    <property type="entry name" value="mtLSU_mL37"/>
</dbReference>
<evidence type="ECO:0000256" key="7">
    <source>
        <dbReference type="ARBA" id="ARBA00039442"/>
    </source>
</evidence>
<dbReference type="Pfam" id="PF07147">
    <property type="entry name" value="PDCD9"/>
    <property type="match status" value="1"/>
</dbReference>
<name>A0A0V0G8M0_TRIDM</name>
<sequence>MKKSQVLFQQHIGRMFRAHWKLQGQKVLIDSGALKELKLKGIPYEDANEVVREHKIETKFQIDNSEHFPPKPTQLDENHPDYHEEPCLKYSDNNVLLGGLDQAKVFTNSCEMHLDTLPVLENMKLSHDSPYDNLVEKCIKSSLIYDATQEKLPKIKDPERPAFNFARVYGITDKRKNFLLGKRLIQLCSSLSPQLLDHRTLVPGPIYFQAGLQRNEKRILLSNVADILVTSSKKIKPIIDSKVTQDMPLPNIYPLSPHVSLEAHNFYQFKDIFPINENFEKSNVHTVVVHFNKTEVVNLYDIEVSESQFLARSLMKCYTFALAQARHNYGEDVIDLPEPIVVQCVQMDSKIFHFSILQLNTTAGPEETSIHNAYWNLPSISLYDICDYIDGKPEIQGYNPLVFQTLFGFFQNS</sequence>
<keyword evidence="5" id="KW-0687">Ribonucleoprotein</keyword>
<evidence type="ECO:0000256" key="5">
    <source>
        <dbReference type="ARBA" id="ARBA00023274"/>
    </source>
</evidence>
<evidence type="ECO:0000313" key="9">
    <source>
        <dbReference type="EMBL" id="JAP04483.1"/>
    </source>
</evidence>
<dbReference type="EMBL" id="GECL01001641">
    <property type="protein sequence ID" value="JAP04483.1"/>
    <property type="molecule type" value="Transcribed_RNA"/>
</dbReference>
<evidence type="ECO:0000256" key="8">
    <source>
        <dbReference type="ARBA" id="ARBA00041617"/>
    </source>
</evidence>
<dbReference type="InterPro" id="IPR010793">
    <property type="entry name" value="Ribosomal_mL37/mL65"/>
</dbReference>
<dbReference type="GO" id="GO:0005840">
    <property type="term" value="C:ribosome"/>
    <property type="evidence" value="ECO:0007669"/>
    <property type="project" value="UniProtKB-KW"/>
</dbReference>
<reference evidence="9" key="1">
    <citation type="journal article" date="2018" name="J. Proteomics">
        <title>Exploring the molecular complexity of Triatoma dimidiata sialome.</title>
        <authorList>
            <person name="Santiago P.B."/>
            <person name="de Araujo C.N."/>
            <person name="Charneau S."/>
            <person name="Bastos I.M.D."/>
            <person name="Assumpcao T.C.F."/>
            <person name="Queiroz R.M.L."/>
            <person name="Praca Y.R."/>
            <person name="Cordeiro T.M."/>
            <person name="Garcia C.H.S."/>
            <person name="da Silva I.G."/>
            <person name="Raiol T."/>
            <person name="Motta F.N."/>
            <person name="de Araujo Oliveira J.V."/>
            <person name="de Sousa M.V."/>
            <person name="Ribeiro J.M.C."/>
            <person name="de Santana J.M."/>
        </authorList>
    </citation>
    <scope>NUCLEOTIDE SEQUENCE</scope>
    <source>
        <strain evidence="9">Santander</strain>
        <tissue evidence="9">Salivary glands</tissue>
    </source>
</reference>
<evidence type="ECO:0000256" key="4">
    <source>
        <dbReference type="ARBA" id="ARBA00023128"/>
    </source>
</evidence>
<dbReference type="GO" id="GO:0003735">
    <property type="term" value="F:structural constituent of ribosome"/>
    <property type="evidence" value="ECO:0007669"/>
    <property type="project" value="InterPro"/>
</dbReference>
<keyword evidence="2" id="KW-0809">Transit peptide</keyword>
<protein>
    <recommendedName>
        <fullName evidence="7">Large ribosomal subunit protein mL37</fullName>
    </recommendedName>
    <alternativeName>
        <fullName evidence="8">39S ribosomal protein L37, mitochondrial</fullName>
    </alternativeName>
</protein>
<comment type="similarity">
    <text evidence="6">Belongs to the mitochondrion-specific ribosomal protein mL37 family.</text>
</comment>
<dbReference type="AlphaFoldDB" id="A0A0V0G8M0"/>
<dbReference type="GO" id="GO:0005739">
    <property type="term" value="C:mitochondrion"/>
    <property type="evidence" value="ECO:0007669"/>
    <property type="project" value="UniProtKB-SubCell"/>
</dbReference>
<dbReference type="PANTHER" id="PTHR15889:SF2">
    <property type="entry name" value="LARGE RIBOSOMAL SUBUNIT PROTEIN ML37"/>
    <property type="match status" value="1"/>
</dbReference>
<accession>A0A0V0G8M0</accession>
<comment type="subcellular location">
    <subcellularLocation>
        <location evidence="1">Mitochondrion</location>
    </subcellularLocation>
</comment>
<evidence type="ECO:0000256" key="3">
    <source>
        <dbReference type="ARBA" id="ARBA00022980"/>
    </source>
</evidence>
<keyword evidence="4" id="KW-0496">Mitochondrion</keyword>
<organism evidence="9">
    <name type="scientific">Triatoma dimidiata</name>
    <name type="common">Kissing bug</name>
    <name type="synonym">Meccus dimidiatus</name>
    <dbReference type="NCBI Taxonomy" id="72491"/>
    <lineage>
        <taxon>Eukaryota</taxon>
        <taxon>Metazoa</taxon>
        <taxon>Ecdysozoa</taxon>
        <taxon>Arthropoda</taxon>
        <taxon>Hexapoda</taxon>
        <taxon>Insecta</taxon>
        <taxon>Pterygota</taxon>
        <taxon>Neoptera</taxon>
        <taxon>Paraneoptera</taxon>
        <taxon>Hemiptera</taxon>
        <taxon>Heteroptera</taxon>
        <taxon>Panheteroptera</taxon>
        <taxon>Cimicomorpha</taxon>
        <taxon>Reduviidae</taxon>
        <taxon>Triatominae</taxon>
        <taxon>Triatoma</taxon>
    </lineage>
</organism>
<dbReference type="PANTHER" id="PTHR15889">
    <property type="entry name" value="MITOCHONDRIAL RIBOSOMAL PROTEIN L37"/>
    <property type="match status" value="1"/>
</dbReference>